<dbReference type="EMBL" id="WEIO01000006">
    <property type="protein sequence ID" value="KAB7706225.1"/>
    <property type="molecule type" value="Genomic_DNA"/>
</dbReference>
<dbReference type="GO" id="GO:0022857">
    <property type="term" value="F:transmembrane transporter activity"/>
    <property type="evidence" value="ECO:0007669"/>
    <property type="project" value="InterPro"/>
</dbReference>
<dbReference type="PANTHER" id="PTHR43414">
    <property type="entry name" value="MULTIDRUG RESISTANCE PROTEIN MDTG"/>
    <property type="match status" value="1"/>
</dbReference>
<keyword evidence="6 7" id="KW-0472">Membrane</keyword>
<evidence type="ECO:0000256" key="6">
    <source>
        <dbReference type="ARBA" id="ARBA00023136"/>
    </source>
</evidence>
<dbReference type="Proteomes" id="UP000429595">
    <property type="component" value="Unassembled WGS sequence"/>
</dbReference>
<comment type="subcellular location">
    <subcellularLocation>
        <location evidence="1">Cell membrane</location>
        <topology evidence="1">Multi-pass membrane protein</topology>
    </subcellularLocation>
</comment>
<dbReference type="PROSITE" id="PS50850">
    <property type="entry name" value="MFS"/>
    <property type="match status" value="1"/>
</dbReference>
<evidence type="ECO:0000256" key="1">
    <source>
        <dbReference type="ARBA" id="ARBA00004651"/>
    </source>
</evidence>
<keyword evidence="10" id="KW-1185">Reference proteome</keyword>
<dbReference type="InterPro" id="IPR011701">
    <property type="entry name" value="MFS"/>
</dbReference>
<feature type="transmembrane region" description="Helical" evidence="7">
    <location>
        <begin position="290"/>
        <end position="316"/>
    </location>
</feature>
<dbReference type="AlphaFoldDB" id="A0A6I1FEM1"/>
<gene>
    <name evidence="9" type="ORF">F9802_11615</name>
</gene>
<evidence type="ECO:0000259" key="8">
    <source>
        <dbReference type="PROSITE" id="PS50850"/>
    </source>
</evidence>
<keyword evidence="5 7" id="KW-1133">Transmembrane helix</keyword>
<evidence type="ECO:0000256" key="7">
    <source>
        <dbReference type="SAM" id="Phobius"/>
    </source>
</evidence>
<dbReference type="RefSeq" id="WP_152152113.1">
    <property type="nucleotide sequence ID" value="NZ_WEIO01000006.1"/>
</dbReference>
<feature type="transmembrane region" description="Helical" evidence="7">
    <location>
        <begin position="322"/>
        <end position="342"/>
    </location>
</feature>
<feature type="transmembrane region" description="Helical" evidence="7">
    <location>
        <begin position="223"/>
        <end position="243"/>
    </location>
</feature>
<evidence type="ECO:0000313" key="10">
    <source>
        <dbReference type="Proteomes" id="UP000429595"/>
    </source>
</evidence>
<dbReference type="Gene3D" id="1.20.1250.20">
    <property type="entry name" value="MFS general substrate transporter like domains"/>
    <property type="match status" value="2"/>
</dbReference>
<protein>
    <submittedName>
        <fullName evidence="9">MFS transporter</fullName>
    </submittedName>
</protein>
<name>A0A6I1FEM1_9BACI</name>
<evidence type="ECO:0000256" key="2">
    <source>
        <dbReference type="ARBA" id="ARBA00022448"/>
    </source>
</evidence>
<feature type="domain" description="Major facilitator superfamily (MFS) profile" evidence="8">
    <location>
        <begin position="10"/>
        <end position="401"/>
    </location>
</feature>
<dbReference type="InterPro" id="IPR036259">
    <property type="entry name" value="MFS_trans_sf"/>
</dbReference>
<feature type="transmembrane region" description="Helical" evidence="7">
    <location>
        <begin position="48"/>
        <end position="69"/>
    </location>
</feature>
<feature type="transmembrane region" description="Helical" evidence="7">
    <location>
        <begin position="255"/>
        <end position="278"/>
    </location>
</feature>
<organism evidence="9 10">
    <name type="scientific">Bacillus aerolatus</name>
    <dbReference type="NCBI Taxonomy" id="2653354"/>
    <lineage>
        <taxon>Bacteria</taxon>
        <taxon>Bacillati</taxon>
        <taxon>Bacillota</taxon>
        <taxon>Bacilli</taxon>
        <taxon>Bacillales</taxon>
        <taxon>Bacillaceae</taxon>
        <taxon>Bacillus</taxon>
    </lineage>
</organism>
<feature type="transmembrane region" description="Helical" evidence="7">
    <location>
        <begin position="81"/>
        <end position="100"/>
    </location>
</feature>
<feature type="transmembrane region" description="Helical" evidence="7">
    <location>
        <begin position="12"/>
        <end position="36"/>
    </location>
</feature>
<feature type="transmembrane region" description="Helical" evidence="7">
    <location>
        <begin position="167"/>
        <end position="188"/>
    </location>
</feature>
<keyword evidence="4 7" id="KW-0812">Transmembrane</keyword>
<keyword evidence="3" id="KW-1003">Cell membrane</keyword>
<dbReference type="GO" id="GO:0005886">
    <property type="term" value="C:plasma membrane"/>
    <property type="evidence" value="ECO:0007669"/>
    <property type="project" value="UniProtKB-SubCell"/>
</dbReference>
<reference evidence="9 10" key="1">
    <citation type="submission" date="2019-10" db="EMBL/GenBank/DDBJ databases">
        <title>Bacillus aerolatum sp. nov., isolated from bioaerosol of sport playgrounds.</title>
        <authorList>
            <person name="Chen P."/>
            <person name="Zhang G."/>
        </authorList>
    </citation>
    <scope>NUCLEOTIDE SEQUENCE [LARGE SCALE GENOMIC DNA]</scope>
    <source>
        <strain evidence="9 10">CX253</strain>
    </source>
</reference>
<evidence type="ECO:0000256" key="3">
    <source>
        <dbReference type="ARBA" id="ARBA00022475"/>
    </source>
</evidence>
<evidence type="ECO:0000256" key="5">
    <source>
        <dbReference type="ARBA" id="ARBA00022989"/>
    </source>
</evidence>
<evidence type="ECO:0000256" key="4">
    <source>
        <dbReference type="ARBA" id="ARBA00022692"/>
    </source>
</evidence>
<feature type="transmembrane region" description="Helical" evidence="7">
    <location>
        <begin position="354"/>
        <end position="373"/>
    </location>
</feature>
<dbReference type="SUPFAM" id="SSF103473">
    <property type="entry name" value="MFS general substrate transporter"/>
    <property type="match status" value="1"/>
</dbReference>
<sequence length="410" mass="44168">MNQAIDWKRNFFILWGGQFMAIAGLTVLVPLLPFYMEELGVKTMQSNQLWSGISLAAPAVSSAIASPFWGKLGDRFGRKLMVVRALFGLSACLFLMAIVTSPLQFLFVRLFQGAFGGVVDASSAFAGSEAPKEQRGKALGSLQGAVAAGSLSGPLLGGIFIDLYGFRPLLMVMGVLTGIGAIAAWFLLTERNSSKNKVHFEKAKDSIFQTFADLLSHPRTRGFIIVGFAANLAVFGLVTPLAPLVEKIAKSPDYAATWIGFLQAALWTATLLSSPWWGKQNDRSKVERNYMIATAICGISVILQACSANVPALFAFRVLQGLTFSALIQSVMLVVVQASTDYNRGARIGATNSLLVCGQIVGSLTGALITGIFKPEIAFLFMGIIFIGSALLLLRGFTISRVFLFRVNKR</sequence>
<proteinExistence type="predicted"/>
<dbReference type="InterPro" id="IPR020846">
    <property type="entry name" value="MFS_dom"/>
</dbReference>
<accession>A0A6I1FEM1</accession>
<dbReference type="Pfam" id="PF07690">
    <property type="entry name" value="MFS_1"/>
    <property type="match status" value="2"/>
</dbReference>
<feature type="transmembrane region" description="Helical" evidence="7">
    <location>
        <begin position="379"/>
        <end position="404"/>
    </location>
</feature>
<keyword evidence="2" id="KW-0813">Transport</keyword>
<evidence type="ECO:0000313" key="9">
    <source>
        <dbReference type="EMBL" id="KAB7706225.1"/>
    </source>
</evidence>
<comment type="caution">
    <text evidence="9">The sequence shown here is derived from an EMBL/GenBank/DDBJ whole genome shotgun (WGS) entry which is preliminary data.</text>
</comment>
<dbReference type="PANTHER" id="PTHR43414:SF6">
    <property type="entry name" value="MULTIDRUG RESISTANCE PROTEIN MDTG"/>
    <property type="match status" value="1"/>
</dbReference>